<protein>
    <submittedName>
        <fullName evidence="3">Flavodoxin domain-containing protein</fullName>
    </submittedName>
</protein>
<dbReference type="InterPro" id="IPR052200">
    <property type="entry name" value="Protoporphyrinogen_IX_DH"/>
</dbReference>
<dbReference type="GO" id="GO:0006783">
    <property type="term" value="P:heme biosynthetic process"/>
    <property type="evidence" value="ECO:0007669"/>
    <property type="project" value="TreeGrafter"/>
</dbReference>
<dbReference type="GO" id="GO:0010181">
    <property type="term" value="F:FMN binding"/>
    <property type="evidence" value="ECO:0007669"/>
    <property type="project" value="InterPro"/>
</dbReference>
<dbReference type="RefSeq" id="WP_278098692.1">
    <property type="nucleotide sequence ID" value="NZ_CP091092.1"/>
</dbReference>
<feature type="region of interest" description="Disordered" evidence="1">
    <location>
        <begin position="149"/>
        <end position="228"/>
    </location>
</feature>
<organism evidence="3 4">
    <name type="scientific">Methanomicrobium antiquum</name>
    <dbReference type="NCBI Taxonomy" id="487686"/>
    <lineage>
        <taxon>Archaea</taxon>
        <taxon>Methanobacteriati</taxon>
        <taxon>Methanobacteriota</taxon>
        <taxon>Stenosarchaea group</taxon>
        <taxon>Methanomicrobia</taxon>
        <taxon>Methanomicrobiales</taxon>
        <taxon>Methanomicrobiaceae</taxon>
        <taxon>Methanomicrobium</taxon>
    </lineage>
</organism>
<dbReference type="GO" id="GO:0070819">
    <property type="term" value="F:menaquinone-dependent protoporphyrinogen oxidase activity"/>
    <property type="evidence" value="ECO:0007669"/>
    <property type="project" value="TreeGrafter"/>
</dbReference>
<evidence type="ECO:0000313" key="3">
    <source>
        <dbReference type="EMBL" id="WFN35853.1"/>
    </source>
</evidence>
<dbReference type="PANTHER" id="PTHR38030">
    <property type="entry name" value="PROTOPORPHYRINOGEN IX DEHYDROGENASE [MENAQUINONE]"/>
    <property type="match status" value="1"/>
</dbReference>
<dbReference type="GeneID" id="79950075"/>
<dbReference type="KEGG" id="manq:L1994_06715"/>
<keyword evidence="4" id="KW-1185">Reference proteome</keyword>
<sequence>MNTNFKNLLDFVSENEGQIFSSPRALFGKGEEELFTIENAGSETEEISLKLENNQKIVIKYRLIEEAVLLLEDKEILPIYPVKSSDNILSAEEHLKIWQSGTDNTILNIKIVPYILDLIVLFGFGAYGWAKSGTGDKFAAIAIAEKKHKKQTANDENIKTAEPKESDDSNDSNKQNEPKETKDSKDSKEPIEPEDAVKNNDPDEHGGHENDDDAKGTPDNEKKQNIPVRYVSQSINKDLGHVLIAYSTKHGSTADIAWSIKNSFLDEGIITDVKRIQDIDDVRKYNLVIIGTPVYDNKLLPETVEFVRLHRNWLLKRMTALFIVGISLKEKNDENILNMSRISDEIGKLIDLLDVGMFAGKISPENLPFRKRLNKIFNKEATGDFRNWQDIGEWADKMKKLYLSKII</sequence>
<dbReference type="Pfam" id="PF12724">
    <property type="entry name" value="Flavodoxin_5"/>
    <property type="match status" value="1"/>
</dbReference>
<feature type="compositionally biased region" description="Basic and acidic residues" evidence="1">
    <location>
        <begin position="152"/>
        <end position="167"/>
    </location>
</feature>
<feature type="compositionally biased region" description="Basic and acidic residues" evidence="1">
    <location>
        <begin position="174"/>
        <end position="224"/>
    </location>
</feature>
<gene>
    <name evidence="3" type="ORF">L1994_06715</name>
</gene>
<name>A0AAF0FJR9_9EURY</name>
<dbReference type="SUPFAM" id="SSF52218">
    <property type="entry name" value="Flavoproteins"/>
    <property type="match status" value="1"/>
</dbReference>
<dbReference type="InterPro" id="IPR029039">
    <property type="entry name" value="Flavoprotein-like_sf"/>
</dbReference>
<feature type="domain" description="Flavodoxin-like" evidence="2">
    <location>
        <begin position="242"/>
        <end position="399"/>
    </location>
</feature>
<reference evidence="3" key="1">
    <citation type="submission" date="2022-01" db="EMBL/GenBank/DDBJ databases">
        <title>Complete genome of Methanomicrobium antiquum DSM 21220.</title>
        <authorList>
            <person name="Chen S.-C."/>
            <person name="You Y.-T."/>
            <person name="Zhou Y.-Z."/>
            <person name="Lai M.-C."/>
        </authorList>
    </citation>
    <scope>NUCLEOTIDE SEQUENCE</scope>
    <source>
        <strain evidence="3">DSM 21220</strain>
    </source>
</reference>
<evidence type="ECO:0000256" key="1">
    <source>
        <dbReference type="SAM" id="MobiDB-lite"/>
    </source>
</evidence>
<dbReference type="EMBL" id="CP091092">
    <property type="protein sequence ID" value="WFN35853.1"/>
    <property type="molecule type" value="Genomic_DNA"/>
</dbReference>
<dbReference type="InterPro" id="IPR008254">
    <property type="entry name" value="Flavodoxin/NO_synth"/>
</dbReference>
<dbReference type="Proteomes" id="UP001218895">
    <property type="component" value="Chromosome"/>
</dbReference>
<evidence type="ECO:0000313" key="4">
    <source>
        <dbReference type="Proteomes" id="UP001218895"/>
    </source>
</evidence>
<dbReference type="AlphaFoldDB" id="A0AAF0FJR9"/>
<dbReference type="Gene3D" id="3.40.50.360">
    <property type="match status" value="1"/>
</dbReference>
<dbReference type="PANTHER" id="PTHR38030:SF2">
    <property type="entry name" value="PROTOPORPHYRINOGEN IX DEHYDROGENASE [QUINONE]"/>
    <property type="match status" value="1"/>
</dbReference>
<proteinExistence type="predicted"/>
<dbReference type="PROSITE" id="PS50902">
    <property type="entry name" value="FLAVODOXIN_LIKE"/>
    <property type="match status" value="1"/>
</dbReference>
<dbReference type="InterPro" id="IPR026816">
    <property type="entry name" value="Flavodoxin_dom"/>
</dbReference>
<evidence type="ECO:0000259" key="2">
    <source>
        <dbReference type="PROSITE" id="PS50902"/>
    </source>
</evidence>
<accession>A0AAF0FJR9</accession>